<feature type="transmembrane region" description="Helical" evidence="1">
    <location>
        <begin position="66"/>
        <end position="84"/>
    </location>
</feature>
<feature type="transmembrane region" description="Helical" evidence="1">
    <location>
        <begin position="280"/>
        <end position="301"/>
    </location>
</feature>
<organism evidence="2 3">
    <name type="scientific">Aliirhizobium smilacinae</name>
    <dbReference type="NCBI Taxonomy" id="1395944"/>
    <lineage>
        <taxon>Bacteria</taxon>
        <taxon>Pseudomonadati</taxon>
        <taxon>Pseudomonadota</taxon>
        <taxon>Alphaproteobacteria</taxon>
        <taxon>Hyphomicrobiales</taxon>
        <taxon>Rhizobiaceae</taxon>
        <taxon>Aliirhizobium</taxon>
    </lineage>
</organism>
<feature type="transmembrane region" description="Helical" evidence="1">
    <location>
        <begin position="26"/>
        <end position="46"/>
    </location>
</feature>
<feature type="transmembrane region" description="Helical" evidence="1">
    <location>
        <begin position="96"/>
        <end position="113"/>
    </location>
</feature>
<gene>
    <name evidence="2" type="ORF">FHP24_21275</name>
</gene>
<feature type="transmembrane region" description="Helical" evidence="1">
    <location>
        <begin position="378"/>
        <end position="396"/>
    </location>
</feature>
<keyword evidence="1" id="KW-0812">Transmembrane</keyword>
<evidence type="ECO:0000313" key="2">
    <source>
        <dbReference type="EMBL" id="TNM61789.1"/>
    </source>
</evidence>
<feature type="transmembrane region" description="Helical" evidence="1">
    <location>
        <begin position="119"/>
        <end position="140"/>
    </location>
</feature>
<dbReference type="AlphaFoldDB" id="A0A5C4XEU4"/>
<keyword evidence="1" id="KW-1133">Transmembrane helix</keyword>
<proteinExistence type="predicted"/>
<comment type="caution">
    <text evidence="2">The sequence shown here is derived from an EMBL/GenBank/DDBJ whole genome shotgun (WGS) entry which is preliminary data.</text>
</comment>
<reference evidence="2 3" key="1">
    <citation type="submission" date="2019-06" db="EMBL/GenBank/DDBJ databases">
        <title>The draft genome of Rhizobium smilacinae PTYR-5.</title>
        <authorList>
            <person name="Liu L."/>
            <person name="Li L."/>
            <person name="Zhang X."/>
        </authorList>
    </citation>
    <scope>NUCLEOTIDE SEQUENCE [LARGE SCALE GENOMIC DNA]</scope>
    <source>
        <strain evidence="2 3">PTYR-5</strain>
    </source>
</reference>
<feature type="transmembrane region" description="Helical" evidence="1">
    <location>
        <begin position="147"/>
        <end position="166"/>
    </location>
</feature>
<evidence type="ECO:0000256" key="1">
    <source>
        <dbReference type="SAM" id="Phobius"/>
    </source>
</evidence>
<dbReference type="Pfam" id="PF05940">
    <property type="entry name" value="NnrS"/>
    <property type="match status" value="1"/>
</dbReference>
<sequence>MTVVPIQTSSRLRDIVRAAIAEGLRLFFPLAALHAAVWPLSWVAGWQLGLPFAHNTLPAHWHAQEMLIGSFGAAVLGFLTTALPEWTDTEGFKGKPLLILAGLWTSARLIGLFGIDAAILLGGILDQVWLVFLVSYAACLGWKKRTIGLIGFVLLLATLAIAAGLLRFSMLTDTYDLAERAIRLMQYAFLGLLGLALARITVPITNRVLDPSEETSPYRPHPGRINLAPGLAGLLIAAEFSGFSDAVCGYLMLATGAAFLDRVAEGFIGREGWRFEVAGLWLSSLLAGLGCLLAGLGRIGLDIPTLGGLHLMLMGGLGLGVLQVLSIAGLLHTGQSLGFSRLTRAAILCLLGAVTLRVVPEFWPSLNLPGGQHSLSSIAWAAAFILWLCAYLPPLWSTATIDQDRC</sequence>
<protein>
    <submittedName>
        <fullName evidence="2">NnrS family protein</fullName>
    </submittedName>
</protein>
<keyword evidence="1" id="KW-0472">Membrane</keyword>
<name>A0A5C4XEU4_9HYPH</name>
<dbReference type="RefSeq" id="WP_139678236.1">
    <property type="nucleotide sequence ID" value="NZ_VDMN01000005.1"/>
</dbReference>
<dbReference type="InterPro" id="IPR010266">
    <property type="entry name" value="NnrS"/>
</dbReference>
<feature type="transmembrane region" description="Helical" evidence="1">
    <location>
        <begin position="307"/>
        <end position="330"/>
    </location>
</feature>
<accession>A0A5C4XEU4</accession>
<feature type="transmembrane region" description="Helical" evidence="1">
    <location>
        <begin position="186"/>
        <end position="204"/>
    </location>
</feature>
<keyword evidence="3" id="KW-1185">Reference proteome</keyword>
<dbReference type="Proteomes" id="UP000311605">
    <property type="component" value="Unassembled WGS sequence"/>
</dbReference>
<evidence type="ECO:0000313" key="3">
    <source>
        <dbReference type="Proteomes" id="UP000311605"/>
    </source>
</evidence>
<dbReference type="EMBL" id="VDMN01000005">
    <property type="protein sequence ID" value="TNM61789.1"/>
    <property type="molecule type" value="Genomic_DNA"/>
</dbReference>
<feature type="transmembrane region" description="Helical" evidence="1">
    <location>
        <begin position="342"/>
        <end position="358"/>
    </location>
</feature>
<dbReference type="OrthoDB" id="9770040at2"/>